<dbReference type="Pfam" id="PF22666">
    <property type="entry name" value="Glyco_hydro_2_N2"/>
    <property type="match status" value="1"/>
</dbReference>
<evidence type="ECO:0000259" key="8">
    <source>
        <dbReference type="Pfam" id="PF22666"/>
    </source>
</evidence>
<dbReference type="InterPro" id="IPR006103">
    <property type="entry name" value="Glyco_hydro_2_cat"/>
</dbReference>
<dbReference type="InterPro" id="IPR048229">
    <property type="entry name" value="GalB-like"/>
</dbReference>
<evidence type="ECO:0000313" key="10">
    <source>
        <dbReference type="Proteomes" id="UP000078486"/>
    </source>
</evidence>
<dbReference type="InterPro" id="IPR017853">
    <property type="entry name" value="GH"/>
</dbReference>
<dbReference type="SUPFAM" id="SSF49303">
    <property type="entry name" value="beta-Galactosidase/glucuronidase domain"/>
    <property type="match status" value="1"/>
</dbReference>
<dbReference type="Proteomes" id="UP000078486">
    <property type="component" value="Unassembled WGS sequence"/>
</dbReference>
<dbReference type="InterPro" id="IPR013783">
    <property type="entry name" value="Ig-like_fold"/>
</dbReference>
<sequence length="871" mass="97049">MGAADAAALTISNADSTQSVRERIAFNDGWLFRQGDPAHIGGALDYERVRDWVLPTGDHLLADATRRAPAGTPTPDANYTNGTTWAQPDFDDTKWRALDLPHDWGVEGDFRQDLPGETGKLPWFGTAWYRKHFDSPASDAGRRVYLDIDGAMSNALVWLNGRLIGGWPYGYTSWRVDLTPHLRPGEINTLAIRLDNARESSRWYPGGGLYRNVWLVKTNPVHVAQWGVFVTTPVVTREAATVDIAVTLDNTTATGANVELALRVFEADAQGRPAGAPVALGEPARVKVDAARQANYSHTVTLAAPRLWSLAARHRYVAETLVIASGALVDRVTTPFGIRKTDTTADRGFLLNGERVPIRGVCLHHDLGALGAAINLRAMERQLEILREMGCNAIRTSHNPPAPELLELCDLMGFLVMDEAFDCWAMGKKRDDYSRFFDDWHEKDLRALVRRDRNHPCVIQWSIGNEIREQGRSDGWKLAARLAAIVREEDRTRPIACGFNGVRSGYSGFHAVMDIVGYNYKPHEYARFRAAHPHIPLLGAETASTISSRGEYFFPVGENKNDGRADNQVSSYDLYAPRWATTPDDEWRAQDENPAVLGEFVWTGFDYLGEPTPYNDDATNLLNFSDPVERARAEKELAELGRVRTLARSSYFGIIDLAGFPKDRFYHYQARWRPDLPMAHILPHWNWPERIGEITPVHVYTSADEAELFLNGKSLGRKKRSPLEYRFRWDEIVYEPGELKVLTWKNGRPWAEAARTTTGPAAKLTLGADRAALRADGQDLSFITVTIADRDGRPVPRARNLIRFHVTGPAEIIATDNGDATDHTAFRSTARRAYNALALVIIRSRPGSPGAITLTAESDGLAGARVDLRSE</sequence>
<feature type="domain" description="Glycoside hydrolase family 2" evidence="7">
    <location>
        <begin position="764"/>
        <end position="866"/>
    </location>
</feature>
<protein>
    <submittedName>
        <fullName evidence="9">Beta-galactosidase</fullName>
    </submittedName>
</protein>
<dbReference type="AlphaFoldDB" id="A0A178IKZ0"/>
<accession>A0A178IKZ0</accession>
<evidence type="ECO:0000259" key="6">
    <source>
        <dbReference type="Pfam" id="PF16355"/>
    </source>
</evidence>
<evidence type="ECO:0000256" key="3">
    <source>
        <dbReference type="ARBA" id="ARBA00023295"/>
    </source>
</evidence>
<organism evidence="9 10">
    <name type="scientific">Termitidicoccus mucosus</name>
    <dbReference type="NCBI Taxonomy" id="1184151"/>
    <lineage>
        <taxon>Bacteria</taxon>
        <taxon>Pseudomonadati</taxon>
        <taxon>Verrucomicrobiota</taxon>
        <taxon>Opitutia</taxon>
        <taxon>Opitutales</taxon>
        <taxon>Opitutaceae</taxon>
        <taxon>Termitidicoccus</taxon>
    </lineage>
</organism>
<dbReference type="InterPro" id="IPR006101">
    <property type="entry name" value="Glyco_hydro_2"/>
</dbReference>
<evidence type="ECO:0000313" key="9">
    <source>
        <dbReference type="EMBL" id="OAM90550.1"/>
    </source>
</evidence>
<evidence type="ECO:0000256" key="1">
    <source>
        <dbReference type="ARBA" id="ARBA00007401"/>
    </source>
</evidence>
<dbReference type="InterPro" id="IPR008979">
    <property type="entry name" value="Galactose-bd-like_sf"/>
</dbReference>
<evidence type="ECO:0000259" key="5">
    <source>
        <dbReference type="Pfam" id="PF02836"/>
    </source>
</evidence>
<evidence type="ECO:0000256" key="2">
    <source>
        <dbReference type="ARBA" id="ARBA00022801"/>
    </source>
</evidence>
<dbReference type="SUPFAM" id="SSF49785">
    <property type="entry name" value="Galactose-binding domain-like"/>
    <property type="match status" value="1"/>
</dbReference>
<comment type="caution">
    <text evidence="9">The sequence shown here is derived from an EMBL/GenBank/DDBJ whole genome shotgun (WGS) entry which is preliminary data.</text>
</comment>
<keyword evidence="10" id="KW-1185">Reference proteome</keyword>
<dbReference type="PANTHER" id="PTHR42732:SF1">
    <property type="entry name" value="BETA-MANNOSIDASE"/>
    <property type="match status" value="1"/>
</dbReference>
<feature type="domain" description="DUF4982" evidence="6">
    <location>
        <begin position="692"/>
        <end position="751"/>
    </location>
</feature>
<gene>
    <name evidence="9" type="ORF">AW736_00475</name>
</gene>
<dbReference type="Pfam" id="PF00703">
    <property type="entry name" value="Glyco_hydro_2"/>
    <property type="match status" value="1"/>
</dbReference>
<dbReference type="Gene3D" id="2.60.40.10">
    <property type="entry name" value="Immunoglobulins"/>
    <property type="match status" value="3"/>
</dbReference>
<evidence type="ECO:0000259" key="4">
    <source>
        <dbReference type="Pfam" id="PF00703"/>
    </source>
</evidence>
<evidence type="ECO:0000259" key="7">
    <source>
        <dbReference type="Pfam" id="PF18565"/>
    </source>
</evidence>
<keyword evidence="2" id="KW-0378">Hydrolase</keyword>
<dbReference type="Gene3D" id="2.60.120.260">
    <property type="entry name" value="Galactose-binding domain-like"/>
    <property type="match status" value="1"/>
</dbReference>
<dbReference type="Pfam" id="PF02836">
    <property type="entry name" value="Glyco_hydro_2_C"/>
    <property type="match status" value="1"/>
</dbReference>
<dbReference type="Gene3D" id="3.20.20.80">
    <property type="entry name" value="Glycosidases"/>
    <property type="match status" value="1"/>
</dbReference>
<dbReference type="InterPro" id="IPR051913">
    <property type="entry name" value="GH2_Domain-Containing"/>
</dbReference>
<dbReference type="STRING" id="1184151.AW736_00475"/>
<dbReference type="InterPro" id="IPR040605">
    <property type="entry name" value="Glyco_hydro2_dom5"/>
</dbReference>
<name>A0A178IKZ0_9BACT</name>
<dbReference type="GO" id="GO:0004553">
    <property type="term" value="F:hydrolase activity, hydrolyzing O-glycosyl compounds"/>
    <property type="evidence" value="ECO:0007669"/>
    <property type="project" value="InterPro"/>
</dbReference>
<dbReference type="PRINTS" id="PR00132">
    <property type="entry name" value="GLHYDRLASE2"/>
</dbReference>
<feature type="domain" description="Glycoside hydrolase family 2 immunoglobulin-like beta-sandwich" evidence="4">
    <location>
        <begin position="227"/>
        <end position="339"/>
    </location>
</feature>
<dbReference type="PANTHER" id="PTHR42732">
    <property type="entry name" value="BETA-GALACTOSIDASE"/>
    <property type="match status" value="1"/>
</dbReference>
<dbReference type="InterPro" id="IPR006102">
    <property type="entry name" value="Ig-like_GH2"/>
</dbReference>
<reference evidence="9 10" key="1">
    <citation type="submission" date="2016-01" db="EMBL/GenBank/DDBJ databases">
        <title>High potential of lignocellulose degradation of a new Verrucomicrobia species.</title>
        <authorList>
            <person name="Wang Y."/>
            <person name="Shi Y."/>
            <person name="Qiu Z."/>
            <person name="Liu S."/>
            <person name="Yang H."/>
        </authorList>
    </citation>
    <scope>NUCLEOTIDE SEQUENCE [LARGE SCALE GENOMIC DNA]</scope>
    <source>
        <strain evidence="9 10">TSB47</strain>
    </source>
</reference>
<keyword evidence="3" id="KW-0326">Glycosidase</keyword>
<dbReference type="Pfam" id="PF18565">
    <property type="entry name" value="Glyco_hydro2_C5"/>
    <property type="match status" value="1"/>
</dbReference>
<dbReference type="Pfam" id="PF16355">
    <property type="entry name" value="DUF4982"/>
    <property type="match status" value="1"/>
</dbReference>
<dbReference type="NCBIfam" id="NF041463">
    <property type="entry name" value="GalB"/>
    <property type="match status" value="1"/>
</dbReference>
<dbReference type="GO" id="GO:0005975">
    <property type="term" value="P:carbohydrate metabolic process"/>
    <property type="evidence" value="ECO:0007669"/>
    <property type="project" value="InterPro"/>
</dbReference>
<dbReference type="SUPFAM" id="SSF51445">
    <property type="entry name" value="(Trans)glycosidases"/>
    <property type="match status" value="1"/>
</dbReference>
<dbReference type="EMBL" id="LRRQ01000055">
    <property type="protein sequence ID" value="OAM90550.1"/>
    <property type="molecule type" value="Genomic_DNA"/>
</dbReference>
<comment type="similarity">
    <text evidence="1">Belongs to the glycosyl hydrolase 2 family.</text>
</comment>
<dbReference type="InterPro" id="IPR054593">
    <property type="entry name" value="Beta-mannosidase-like_N2"/>
</dbReference>
<proteinExistence type="inferred from homology"/>
<feature type="domain" description="Glycoside hydrolase family 2 catalytic" evidence="5">
    <location>
        <begin position="346"/>
        <end position="500"/>
    </location>
</feature>
<dbReference type="InterPro" id="IPR036156">
    <property type="entry name" value="Beta-gal/glucu_dom_sf"/>
</dbReference>
<feature type="domain" description="Beta-mannosidase-like galactose-binding" evidence="8">
    <location>
        <begin position="122"/>
        <end position="200"/>
    </location>
</feature>
<dbReference type="InterPro" id="IPR032311">
    <property type="entry name" value="DUF4982"/>
</dbReference>